<evidence type="ECO:0000313" key="3">
    <source>
        <dbReference type="Proteomes" id="UP000233343"/>
    </source>
</evidence>
<keyword evidence="3" id="KW-1185">Reference proteome</keyword>
<accession>A0A2N0Z9A9</accession>
<proteinExistence type="predicted"/>
<comment type="caution">
    <text evidence="2">The sequence shown here is derived from an EMBL/GenBank/DDBJ whole genome shotgun (WGS) entry which is preliminary data.</text>
</comment>
<protein>
    <submittedName>
        <fullName evidence="2">DUF4166 domain-containing protein</fullName>
    </submittedName>
</protein>
<dbReference type="Pfam" id="PF13761">
    <property type="entry name" value="DUF4166"/>
    <property type="match status" value="1"/>
</dbReference>
<dbReference type="EMBL" id="PISD01000077">
    <property type="protein sequence ID" value="PKG26105.1"/>
    <property type="molecule type" value="Genomic_DNA"/>
</dbReference>
<name>A0A2N0Z9A9_9BACI</name>
<dbReference type="Proteomes" id="UP000233343">
    <property type="component" value="Unassembled WGS sequence"/>
</dbReference>
<gene>
    <name evidence="2" type="ORF">CWS20_25640</name>
</gene>
<sequence>MSIYKSALGEDFKHLHPMLQKRYSFIQQTFIAKGKMRKIIHGASWLKPLLYLGIRRKLLFPEQGVDIPFQITNRSINTGNDIYWERIFYFHGKARYFNATMSLNDASGIVQDYLGDPAVIYSDLHFYVMDDGSLLISSGKQRLVLGKLEIPMPRWFQGIAEVREKYIEESKQFHINVHVKNPIIGLIFAYEGEFTYE</sequence>
<feature type="domain" description="DUF4166" evidence="1">
    <location>
        <begin position="15"/>
        <end position="194"/>
    </location>
</feature>
<organism evidence="2 3">
    <name type="scientific">Cytobacillus horneckiae</name>
    <dbReference type="NCBI Taxonomy" id="549687"/>
    <lineage>
        <taxon>Bacteria</taxon>
        <taxon>Bacillati</taxon>
        <taxon>Bacillota</taxon>
        <taxon>Bacilli</taxon>
        <taxon>Bacillales</taxon>
        <taxon>Bacillaceae</taxon>
        <taxon>Cytobacillus</taxon>
    </lineage>
</organism>
<evidence type="ECO:0000313" key="2">
    <source>
        <dbReference type="EMBL" id="PKG26105.1"/>
    </source>
</evidence>
<dbReference type="InterPro" id="IPR025311">
    <property type="entry name" value="DUF4166"/>
</dbReference>
<evidence type="ECO:0000259" key="1">
    <source>
        <dbReference type="Pfam" id="PF13761"/>
    </source>
</evidence>
<dbReference type="RefSeq" id="WP_066197761.1">
    <property type="nucleotide sequence ID" value="NZ_JAFDQP010000004.1"/>
</dbReference>
<dbReference type="AlphaFoldDB" id="A0A2N0Z9A9"/>
<reference evidence="2 3" key="1">
    <citation type="journal article" date="2010" name="Int. J. Syst. Evol. Microbiol.">
        <title>Bacillus horneckiae sp. nov., isolated from a spacecraft-assembly clean room.</title>
        <authorList>
            <person name="Vaishampayan P."/>
            <person name="Probst A."/>
            <person name="Krishnamurthi S."/>
            <person name="Ghosh S."/>
            <person name="Osman S."/>
            <person name="McDowall A."/>
            <person name="Ruckmani A."/>
            <person name="Mayilraj S."/>
            <person name="Venkateswaran K."/>
        </authorList>
    </citation>
    <scope>NUCLEOTIDE SEQUENCE [LARGE SCALE GENOMIC DNA]</scope>
    <source>
        <strain evidence="3">1PO1SC</strain>
    </source>
</reference>